<dbReference type="Proteomes" id="UP000018234">
    <property type="component" value="Unassembled WGS sequence"/>
</dbReference>
<protein>
    <recommendedName>
        <fullName evidence="3">DUF2490 domain-containing protein</fullName>
    </recommendedName>
</protein>
<gene>
    <name evidence="1" type="ORF">FSS13T_18740</name>
</gene>
<comment type="caution">
    <text evidence="1">The sequence shown here is derived from an EMBL/GenBank/DDBJ whole genome shotgun (WGS) entry which is preliminary data.</text>
</comment>
<accession>A0ABP2ZVU0</accession>
<keyword evidence="2" id="KW-1185">Reference proteome</keyword>
<name>A0ABP2ZVU0_9FLAO</name>
<dbReference type="EMBL" id="AVFO01000037">
    <property type="protein sequence ID" value="ESU24976.1"/>
    <property type="molecule type" value="Genomic_DNA"/>
</dbReference>
<evidence type="ECO:0000313" key="2">
    <source>
        <dbReference type="Proteomes" id="UP000018234"/>
    </source>
</evidence>
<organism evidence="1 2">
    <name type="scientific">Flavobacterium saliperosum S13</name>
    <dbReference type="NCBI Taxonomy" id="1341155"/>
    <lineage>
        <taxon>Bacteria</taxon>
        <taxon>Pseudomonadati</taxon>
        <taxon>Bacteroidota</taxon>
        <taxon>Flavobacteriia</taxon>
        <taxon>Flavobacteriales</taxon>
        <taxon>Flavobacteriaceae</taxon>
        <taxon>Flavobacterium</taxon>
    </lineage>
</organism>
<evidence type="ECO:0000313" key="1">
    <source>
        <dbReference type="EMBL" id="ESU24976.1"/>
    </source>
</evidence>
<reference evidence="1 2" key="1">
    <citation type="submission" date="2013-08" db="EMBL/GenBank/DDBJ databases">
        <title>Flavobacterium saliperosum type strain genome sequencing.</title>
        <authorList>
            <person name="Lee K."/>
            <person name="Yi H."/>
            <person name="Park S."/>
            <person name="Chun J."/>
        </authorList>
    </citation>
    <scope>NUCLEOTIDE SEQUENCE [LARGE SCALE GENOMIC DNA]</scope>
    <source>
        <strain evidence="1 2">S13</strain>
    </source>
</reference>
<proteinExistence type="predicted"/>
<sequence>MYFGNQKINERFNWHNEIQYRNYNFVDDLQQLLLRTGVGYNLTENNNTILLGYGYIHSQNYVGNTSDKVKTNEHRVFQQYITRQNFGRVFMQHRYRIEERFLSDDFQMRLRYQLGFNIPINNKTMVEKTFYASAYNEIFINTQNTFFDRNRLYGALGYVINKNLKVEAGFMAQTLENTNRNQFQIALFNNLPFNNPKN</sequence>
<dbReference type="InterPro" id="IPR019619">
    <property type="entry name" value="DUF2490"/>
</dbReference>
<evidence type="ECO:0008006" key="3">
    <source>
        <dbReference type="Google" id="ProtNLM"/>
    </source>
</evidence>
<dbReference type="Pfam" id="PF10677">
    <property type="entry name" value="DUF2490"/>
    <property type="match status" value="1"/>
</dbReference>